<evidence type="ECO:0000256" key="1">
    <source>
        <dbReference type="SAM" id="MobiDB-lite"/>
    </source>
</evidence>
<proteinExistence type="predicted"/>
<organism evidence="2 3">
    <name type="scientific">Trypanosoma cruzi (strain CL Brener)</name>
    <dbReference type="NCBI Taxonomy" id="353153"/>
    <lineage>
        <taxon>Eukaryota</taxon>
        <taxon>Discoba</taxon>
        <taxon>Euglenozoa</taxon>
        <taxon>Kinetoplastea</taxon>
        <taxon>Metakinetoplastina</taxon>
        <taxon>Trypanosomatida</taxon>
        <taxon>Trypanosomatidae</taxon>
        <taxon>Trypanosoma</taxon>
        <taxon>Schizotrypanum</taxon>
    </lineage>
</organism>
<dbReference type="AlphaFoldDB" id="Q4E1C4"/>
<sequence>MSLYSAEVVPCEVQEVPLSDVVCPDVPETNKERADVPSAGDDVARSTESAVPLAVDASDVVEGGVSAMDEEERTEENEEQLPQNGEEEQNCGFVAADHEADVESDGAASKRRRLESPARDSTDLKSGGAAMDAAAAVPIEEDGLTKVISANASQTLDGLAESPTQHA</sequence>
<keyword evidence="3" id="KW-1185">Reference proteome</keyword>
<feature type="region of interest" description="Disordered" evidence="1">
    <location>
        <begin position="26"/>
        <end position="130"/>
    </location>
</feature>
<reference evidence="2 3" key="1">
    <citation type="journal article" date="2005" name="Science">
        <title>The genome sequence of Trypanosoma cruzi, etiologic agent of Chagas disease.</title>
        <authorList>
            <person name="El-Sayed N.M."/>
            <person name="Myler P.J."/>
            <person name="Bartholomeu D.C."/>
            <person name="Nilsson D."/>
            <person name="Aggarwal G."/>
            <person name="Tran A.N."/>
            <person name="Ghedin E."/>
            <person name="Worthey E.A."/>
            <person name="Delcher A.L."/>
            <person name="Blandin G."/>
            <person name="Westenberger S.J."/>
            <person name="Caler E."/>
            <person name="Cerqueira G.C."/>
            <person name="Branche C."/>
            <person name="Haas B."/>
            <person name="Anupama A."/>
            <person name="Arner E."/>
            <person name="Aslund L."/>
            <person name="Attipoe P."/>
            <person name="Bontempi E."/>
            <person name="Bringaud F."/>
            <person name="Burton P."/>
            <person name="Cadag E."/>
            <person name="Campbell D.A."/>
            <person name="Carrington M."/>
            <person name="Crabtree J."/>
            <person name="Darban H."/>
            <person name="da Silveira J.F."/>
            <person name="de Jong P."/>
            <person name="Edwards K."/>
            <person name="Englund P.T."/>
            <person name="Fazelina G."/>
            <person name="Feldblyum T."/>
            <person name="Ferella M."/>
            <person name="Frasch A.C."/>
            <person name="Gull K."/>
            <person name="Horn D."/>
            <person name="Hou L."/>
            <person name="Huang Y."/>
            <person name="Kindlund E."/>
            <person name="Klingbeil M."/>
            <person name="Kluge S."/>
            <person name="Koo H."/>
            <person name="Lacerda D."/>
            <person name="Levin M.J."/>
            <person name="Lorenzi H."/>
            <person name="Louie T."/>
            <person name="Machado C.R."/>
            <person name="McCulloch R."/>
            <person name="McKenna A."/>
            <person name="Mizuno Y."/>
            <person name="Mottram J.C."/>
            <person name="Nelson S."/>
            <person name="Ochaya S."/>
            <person name="Osoegawa K."/>
            <person name="Pai G."/>
            <person name="Parsons M."/>
            <person name="Pentony M."/>
            <person name="Pettersson U."/>
            <person name="Pop M."/>
            <person name="Ramirez J.L."/>
            <person name="Rinta J."/>
            <person name="Robertson L."/>
            <person name="Salzberg S.L."/>
            <person name="Sanchez D.O."/>
            <person name="Seyler A."/>
            <person name="Sharma R."/>
            <person name="Shetty J."/>
            <person name="Simpson A.J."/>
            <person name="Sisk E."/>
            <person name="Tammi M.T."/>
            <person name="Tarleton R."/>
            <person name="Teixeira S."/>
            <person name="Van Aken S."/>
            <person name="Vogt C."/>
            <person name="Ward P.N."/>
            <person name="Wickstead B."/>
            <person name="Wortman J."/>
            <person name="White O."/>
            <person name="Fraser C.M."/>
            <person name="Stuart K.D."/>
            <person name="Andersson B."/>
        </authorList>
    </citation>
    <scope>NUCLEOTIDE SEQUENCE [LARGE SCALE GENOMIC DNA]</scope>
    <source>
        <strain evidence="2 3">CL Brener</strain>
    </source>
</reference>
<feature type="compositionally biased region" description="Basic and acidic residues" evidence="1">
    <location>
        <begin position="114"/>
        <end position="123"/>
    </location>
</feature>
<dbReference type="RefSeq" id="XP_820434.1">
    <property type="nucleotide sequence ID" value="XM_815341.1"/>
</dbReference>
<dbReference type="GeneID" id="3553103"/>
<evidence type="ECO:0000313" key="2">
    <source>
        <dbReference type="EMBL" id="EAN98583.1"/>
    </source>
</evidence>
<comment type="caution">
    <text evidence="2">The sequence shown here is derived from an EMBL/GenBank/DDBJ whole genome shotgun (WGS) entry which is preliminary data.</text>
</comment>
<dbReference type="InParanoid" id="Q4E1C4"/>
<feature type="compositionally biased region" description="Acidic residues" evidence="1">
    <location>
        <begin position="68"/>
        <end position="89"/>
    </location>
</feature>
<name>Q4E1C4_TRYCC</name>
<gene>
    <name evidence="2" type="ORF">Tc00.1047053511807.220</name>
</gene>
<dbReference type="EMBL" id="AAHK01000050">
    <property type="protein sequence ID" value="EAN98583.1"/>
    <property type="molecule type" value="Genomic_DNA"/>
</dbReference>
<protein>
    <submittedName>
        <fullName evidence="2">Uncharacterized protein</fullName>
    </submittedName>
</protein>
<evidence type="ECO:0000313" key="3">
    <source>
        <dbReference type="Proteomes" id="UP000002296"/>
    </source>
</evidence>
<dbReference type="OMA" id="QCENSRR"/>
<dbReference type="Proteomes" id="UP000002296">
    <property type="component" value="Unassembled WGS sequence"/>
</dbReference>
<accession>Q4E1C4</accession>
<dbReference type="KEGG" id="tcr:511807.220"/>
<dbReference type="PaxDb" id="353153-Q4E1C4"/>